<comment type="caution">
    <text evidence="1">The sequence shown here is derived from an EMBL/GenBank/DDBJ whole genome shotgun (WGS) entry which is preliminary data.</text>
</comment>
<protein>
    <submittedName>
        <fullName evidence="1">S-adenosyl-L-methionine-dependent methyltransferase</fullName>
    </submittedName>
</protein>
<keyword evidence="1" id="KW-0808">Transferase</keyword>
<dbReference type="EMBL" id="MU795659">
    <property type="protein sequence ID" value="KAJ3805189.1"/>
    <property type="molecule type" value="Genomic_DNA"/>
</dbReference>
<evidence type="ECO:0000313" key="2">
    <source>
        <dbReference type="Proteomes" id="UP001163835"/>
    </source>
</evidence>
<evidence type="ECO:0000313" key="1">
    <source>
        <dbReference type="EMBL" id="KAJ3805189.1"/>
    </source>
</evidence>
<accession>A0ACC1TKE9</accession>
<name>A0ACC1TKE9_9AGAR</name>
<sequence length="443" mass="48552">MSSGANSVHSLLTLINESATSALAQYEQHGMSVPSLDTIAPHPLDLKEDVLQLRKIIRTLEAACDQLCATLAPPVTSIVNCGQNLDWVGLQVAVQAKIADALGTSPNGLHVSGLGSIVGIDPGKLSRILRMLASRHIFTEVNDNVFCNNRLSILLLSKNNISSLVHMNTTLAPKAAAAFHNNITQPETRFSNETTTSAFIQSIRSEGFKGSFYDWLQEFAHAMGGLGKVMGSLSILHHFPWADVSTLCDVGSGIGSFSLPLAKSFSTIHITLIDLPDIIEQAKAHWAKELSPNVHRTVTFIAANFLDSIPSQNQDIYYVSTAMKIRNIMHNWPDADASKLLCNICSVMGLHSRILLHEYVLHTLNPLASLIKGRKQAPPPLLPNYGSGVIRSHYQDMRMLLIHNAKERTLDEFVALGQSAGLKFERFWDMVDTGVIEFTKDVK</sequence>
<organism evidence="1 2">
    <name type="scientific">Lentinula aff. lateritia</name>
    <dbReference type="NCBI Taxonomy" id="2804960"/>
    <lineage>
        <taxon>Eukaryota</taxon>
        <taxon>Fungi</taxon>
        <taxon>Dikarya</taxon>
        <taxon>Basidiomycota</taxon>
        <taxon>Agaricomycotina</taxon>
        <taxon>Agaricomycetes</taxon>
        <taxon>Agaricomycetidae</taxon>
        <taxon>Agaricales</taxon>
        <taxon>Marasmiineae</taxon>
        <taxon>Omphalotaceae</taxon>
        <taxon>Lentinula</taxon>
    </lineage>
</organism>
<dbReference type="Proteomes" id="UP001163835">
    <property type="component" value="Unassembled WGS sequence"/>
</dbReference>
<keyword evidence="1" id="KW-0489">Methyltransferase</keyword>
<proteinExistence type="predicted"/>
<gene>
    <name evidence="1" type="ORF">F5876DRAFT_52248</name>
</gene>
<keyword evidence="2" id="KW-1185">Reference proteome</keyword>
<reference evidence="1" key="1">
    <citation type="submission" date="2022-09" db="EMBL/GenBank/DDBJ databases">
        <title>A Global Phylogenomic Analysis of the Shiitake Genus Lentinula.</title>
        <authorList>
            <consortium name="DOE Joint Genome Institute"/>
            <person name="Sierra-Patev S."/>
            <person name="Min B."/>
            <person name="Naranjo-Ortiz M."/>
            <person name="Looney B."/>
            <person name="Konkel Z."/>
            <person name="Slot J.C."/>
            <person name="Sakamoto Y."/>
            <person name="Steenwyk J.L."/>
            <person name="Rokas A."/>
            <person name="Carro J."/>
            <person name="Camarero S."/>
            <person name="Ferreira P."/>
            <person name="Molpeceres G."/>
            <person name="Ruiz-Duenas F.J."/>
            <person name="Serrano A."/>
            <person name="Henrissat B."/>
            <person name="Drula E."/>
            <person name="Hughes K.W."/>
            <person name="Mata J.L."/>
            <person name="Ishikawa N.K."/>
            <person name="Vargas-Isla R."/>
            <person name="Ushijima S."/>
            <person name="Smith C.A."/>
            <person name="Ahrendt S."/>
            <person name="Andreopoulos W."/>
            <person name="He G."/>
            <person name="Labutti K."/>
            <person name="Lipzen A."/>
            <person name="Ng V."/>
            <person name="Riley R."/>
            <person name="Sandor L."/>
            <person name="Barry K."/>
            <person name="Martinez A.T."/>
            <person name="Xiao Y."/>
            <person name="Gibbons J.G."/>
            <person name="Terashima K."/>
            <person name="Grigoriev I.V."/>
            <person name="Hibbett D.S."/>
        </authorList>
    </citation>
    <scope>NUCLEOTIDE SEQUENCE</scope>
    <source>
        <strain evidence="1">TMI1499</strain>
    </source>
</reference>